<proteinExistence type="predicted"/>
<sequence>MPVENKVRVLDLPTGFYNLSLDIDVMTLNVAVGGSSGTIRPAVTTNGVLSLCAGPADTNDGGSTTGGYPVRLVRLGRYLAHYWIGGLTCGGAGATFEIKVWPDCFELHLVLDDSSLGTFAIDMSDFAIPTSYSAQAGYAEVSFCTNCNGLACTLEDARSVADCCPLGPASCGAGPSAACEQPSSFPQGSNITVGVQDSVQMEAFDQWPKRLYISRIIHPAHAGIWLYFCANPADIPEQFPSLGTSFEADFIPANVKLVAAATINVQSSHDGRCSGVYKAFRMKLEPTTTETSPISGGFVTIVLGSIALPVAGEVTSWKVSVPSGSDLLRNDRYNVALRNPTTASVNYRLNFHIDSPSGITGIAVMLRNASNKAPSGLHVQISKNWHTTGVSSIPHDGTWYSAVMMLQLPPESELVAELLFVYQYFGTIHTVSHAQLSLIGWGKNGLWEEVGLGVSGESICYEPEMQHRRNLVTDVRPFLVCGMGSTPENCKGNVGVTAWTENHGGMDFLAAYDASGSYQYLVRTKSHHSANGPRLTNASYSGLTVDAAIRSVRTVSTWSADDFARHLHSFHYEVLQNVSYARLILYQLGADWYNFAGNAHFAYGNGDGLIQELSATSLQQFAEHPTLRGKDCEGQLPCWFAFLTPEDKAGTHFAHRGLVVRRWQARLGGVEMPFGRGFSFSLVGVNGGVGLQLRLPAGISQALTQGDFVSADLEVFLYPKNESMYYGTSQRLRAWLSESAASEKPWQVVFREAVAGNLSVQVLLWPNHVIQITDHSKQQQNYNNTTSKSQQIVSWSTPRYRFLRAHWNGPSRPGSKWQALGWHTKRVPNHSLL</sequence>
<gene>
    <name evidence="1" type="ORF">PGLA1383_LOCUS27759</name>
</gene>
<protein>
    <submittedName>
        <fullName evidence="1">Uncharacterized protein</fullName>
    </submittedName>
</protein>
<dbReference type="Proteomes" id="UP000654075">
    <property type="component" value="Unassembled WGS sequence"/>
</dbReference>
<keyword evidence="2" id="KW-1185">Reference proteome</keyword>
<dbReference type="AlphaFoldDB" id="A0A813F6Q9"/>
<dbReference type="EMBL" id="CAJNNV010024456">
    <property type="protein sequence ID" value="CAE8609932.1"/>
    <property type="molecule type" value="Genomic_DNA"/>
</dbReference>
<evidence type="ECO:0000313" key="2">
    <source>
        <dbReference type="Proteomes" id="UP000654075"/>
    </source>
</evidence>
<name>A0A813F6Q9_POLGL</name>
<reference evidence="1" key="1">
    <citation type="submission" date="2021-02" db="EMBL/GenBank/DDBJ databases">
        <authorList>
            <person name="Dougan E. K."/>
            <person name="Rhodes N."/>
            <person name="Thang M."/>
            <person name="Chan C."/>
        </authorList>
    </citation>
    <scope>NUCLEOTIDE SEQUENCE</scope>
</reference>
<comment type="caution">
    <text evidence="1">The sequence shown here is derived from an EMBL/GenBank/DDBJ whole genome shotgun (WGS) entry which is preliminary data.</text>
</comment>
<evidence type="ECO:0000313" key="1">
    <source>
        <dbReference type="EMBL" id="CAE8609932.1"/>
    </source>
</evidence>
<dbReference type="OrthoDB" id="207300at2759"/>
<accession>A0A813F6Q9</accession>
<organism evidence="1 2">
    <name type="scientific">Polarella glacialis</name>
    <name type="common">Dinoflagellate</name>
    <dbReference type="NCBI Taxonomy" id="89957"/>
    <lineage>
        <taxon>Eukaryota</taxon>
        <taxon>Sar</taxon>
        <taxon>Alveolata</taxon>
        <taxon>Dinophyceae</taxon>
        <taxon>Suessiales</taxon>
        <taxon>Suessiaceae</taxon>
        <taxon>Polarella</taxon>
    </lineage>
</organism>